<evidence type="ECO:0000313" key="3">
    <source>
        <dbReference type="Proteomes" id="UP001374584"/>
    </source>
</evidence>
<dbReference type="InterPro" id="IPR056924">
    <property type="entry name" value="SH3_Tf2-1"/>
</dbReference>
<dbReference type="Pfam" id="PF24626">
    <property type="entry name" value="SH3_Tf2-1"/>
    <property type="match status" value="1"/>
</dbReference>
<dbReference type="PANTHER" id="PTHR46148:SF60">
    <property type="entry name" value="CHROMO DOMAIN-CONTAINING PROTEIN"/>
    <property type="match status" value="1"/>
</dbReference>
<comment type="caution">
    <text evidence="2">The sequence shown here is derived from an EMBL/GenBank/DDBJ whole genome shotgun (WGS) entry which is preliminary data.</text>
</comment>
<dbReference type="PANTHER" id="PTHR46148">
    <property type="entry name" value="CHROMO DOMAIN-CONTAINING PROTEIN"/>
    <property type="match status" value="1"/>
</dbReference>
<feature type="domain" description="Tf2-1-like SH3-like" evidence="1">
    <location>
        <begin position="87"/>
        <end position="151"/>
    </location>
</feature>
<dbReference type="InterPro" id="IPR036397">
    <property type="entry name" value="RNaseH_sf"/>
</dbReference>
<dbReference type="Gene3D" id="3.30.420.10">
    <property type="entry name" value="Ribonuclease H-like superfamily/Ribonuclease H"/>
    <property type="match status" value="1"/>
</dbReference>
<sequence>MLPLVEFTYNNSYHASIGMAPYEALYGRKCRTPLCWYQEGEAVLVGPELIQQTTEKVKQIRDRMRASQSRQKSYADQRRKPLEFATGDHVFMRITPTKGVGRAIRSKKLSPKFVGPYQILRRIGPVAYEIALPPQLANLHNVFHVSQMRKYIPDPSHVLEVDDVQIKDNLSFEAKPVRIDDQQSKQLRGKTINMVKVVWDDTSGDSTWELEETMREAYPYLFSWFENELFKMENLN</sequence>
<protein>
    <recommendedName>
        <fullName evidence="1">Tf2-1-like SH3-like domain-containing protein</fullName>
    </recommendedName>
</protein>
<accession>A0AAN9RHT6</accession>
<dbReference type="Proteomes" id="UP001374584">
    <property type="component" value="Unassembled WGS sequence"/>
</dbReference>
<keyword evidence="3" id="KW-1185">Reference proteome</keyword>
<dbReference type="AlphaFoldDB" id="A0AAN9RHT6"/>
<reference evidence="2 3" key="1">
    <citation type="submission" date="2024-01" db="EMBL/GenBank/DDBJ databases">
        <title>The genomes of 5 underutilized Papilionoideae crops provide insights into root nodulation and disease resistanc.</title>
        <authorList>
            <person name="Jiang F."/>
        </authorList>
    </citation>
    <scope>NUCLEOTIDE SEQUENCE [LARGE SCALE GENOMIC DNA]</scope>
    <source>
        <strain evidence="2">JINMINGXINNONG_FW02</strain>
        <tissue evidence="2">Leaves</tissue>
    </source>
</reference>
<proteinExistence type="predicted"/>
<name>A0AAN9RHT6_PHACN</name>
<dbReference type="GO" id="GO:0003676">
    <property type="term" value="F:nucleic acid binding"/>
    <property type="evidence" value="ECO:0007669"/>
    <property type="project" value="InterPro"/>
</dbReference>
<evidence type="ECO:0000313" key="2">
    <source>
        <dbReference type="EMBL" id="KAK7373266.1"/>
    </source>
</evidence>
<evidence type="ECO:0000259" key="1">
    <source>
        <dbReference type="Pfam" id="PF24626"/>
    </source>
</evidence>
<gene>
    <name evidence="2" type="ORF">VNO80_06666</name>
</gene>
<dbReference type="EMBL" id="JAYMYR010000003">
    <property type="protein sequence ID" value="KAK7373266.1"/>
    <property type="molecule type" value="Genomic_DNA"/>
</dbReference>
<organism evidence="2 3">
    <name type="scientific">Phaseolus coccineus</name>
    <name type="common">Scarlet runner bean</name>
    <name type="synonym">Phaseolus multiflorus</name>
    <dbReference type="NCBI Taxonomy" id="3886"/>
    <lineage>
        <taxon>Eukaryota</taxon>
        <taxon>Viridiplantae</taxon>
        <taxon>Streptophyta</taxon>
        <taxon>Embryophyta</taxon>
        <taxon>Tracheophyta</taxon>
        <taxon>Spermatophyta</taxon>
        <taxon>Magnoliopsida</taxon>
        <taxon>eudicotyledons</taxon>
        <taxon>Gunneridae</taxon>
        <taxon>Pentapetalae</taxon>
        <taxon>rosids</taxon>
        <taxon>fabids</taxon>
        <taxon>Fabales</taxon>
        <taxon>Fabaceae</taxon>
        <taxon>Papilionoideae</taxon>
        <taxon>50 kb inversion clade</taxon>
        <taxon>NPAAA clade</taxon>
        <taxon>indigoferoid/millettioid clade</taxon>
        <taxon>Phaseoleae</taxon>
        <taxon>Phaseolus</taxon>
    </lineage>
</organism>